<dbReference type="Gene3D" id="1.10.3480.10">
    <property type="entry name" value="TorD-like"/>
    <property type="match status" value="1"/>
</dbReference>
<dbReference type="KEGG" id="des:DSOUD_3336"/>
<dbReference type="OrthoDB" id="13061at2"/>
<evidence type="ECO:0000313" key="2">
    <source>
        <dbReference type="EMBL" id="ALC18056.1"/>
    </source>
</evidence>
<evidence type="ECO:0000256" key="1">
    <source>
        <dbReference type="ARBA" id="ARBA00023186"/>
    </source>
</evidence>
<dbReference type="InterPro" id="IPR036411">
    <property type="entry name" value="TorD-like_sf"/>
</dbReference>
<gene>
    <name evidence="2" type="ORF">DSOUD_3336</name>
</gene>
<dbReference type="Proteomes" id="UP000057158">
    <property type="component" value="Chromosome"/>
</dbReference>
<sequence length="211" mass="23499">MKQNTLSANQARAVIYRLLGACYYQPEAAFSEEDVFGQLQEALAVLDDSLAEQAARLGKAFAAESLDELLLDYSRLFLGPFDILAKPYGSIYLEGEKVVMGDSTMDALACYRQEDFVLSDDFREVPDHIAAELEFLYLLTFRENEALASGENKRRAALAALKTTFLQNHLGRWVPPFAAALLQGAATDFYRLLAELTEGFIRKQSPRLAQG</sequence>
<dbReference type="Pfam" id="PF02613">
    <property type="entry name" value="Nitrate_red_del"/>
    <property type="match status" value="1"/>
</dbReference>
<keyword evidence="1" id="KW-0143">Chaperone</keyword>
<dbReference type="EMBL" id="CP010802">
    <property type="protein sequence ID" value="ALC18056.1"/>
    <property type="molecule type" value="Genomic_DNA"/>
</dbReference>
<dbReference type="RefSeq" id="WP_053552013.1">
    <property type="nucleotide sequence ID" value="NZ_CP010802.1"/>
</dbReference>
<protein>
    <submittedName>
        <fullName evidence="2">Molecular chaperone TorD</fullName>
    </submittedName>
</protein>
<name>A0A0M5IZS4_9BACT</name>
<reference evidence="2 3" key="1">
    <citation type="submission" date="2015-07" db="EMBL/GenBank/DDBJ databases">
        <title>Isolation and Genomic Characterization of a Novel Halophilic Metal-Reducing Deltaproteobacterium from the Deep Subsurface.</title>
        <authorList>
            <person name="Badalamenti J.P."/>
            <person name="Summers Z.M."/>
            <person name="Gralnick J.A."/>
            <person name="Bond D.R."/>
        </authorList>
    </citation>
    <scope>NUCLEOTIDE SEQUENCE [LARGE SCALE GENOMIC DNA]</scope>
    <source>
        <strain evidence="2 3">WTL</strain>
    </source>
</reference>
<dbReference type="PATRIC" id="fig|1603606.3.peg.3586"/>
<dbReference type="AlphaFoldDB" id="A0A0M5IZS4"/>
<dbReference type="InterPro" id="IPR020945">
    <property type="entry name" value="DMSO/NO3_reduct_chaperone"/>
</dbReference>
<evidence type="ECO:0000313" key="3">
    <source>
        <dbReference type="Proteomes" id="UP000057158"/>
    </source>
</evidence>
<organism evidence="2 3">
    <name type="scientific">Desulfuromonas soudanensis</name>
    <dbReference type="NCBI Taxonomy" id="1603606"/>
    <lineage>
        <taxon>Bacteria</taxon>
        <taxon>Pseudomonadati</taxon>
        <taxon>Thermodesulfobacteriota</taxon>
        <taxon>Desulfuromonadia</taxon>
        <taxon>Desulfuromonadales</taxon>
        <taxon>Desulfuromonadaceae</taxon>
        <taxon>Desulfuromonas</taxon>
    </lineage>
</organism>
<keyword evidence="3" id="KW-1185">Reference proteome</keyword>
<accession>A0A0M5IZS4</accession>
<dbReference type="PANTHER" id="PTHR34227:SF1">
    <property type="entry name" value="DIMETHYL SULFOXIDE REDUCTASE CHAPERONE-RELATED"/>
    <property type="match status" value="1"/>
</dbReference>
<dbReference type="InterPro" id="IPR050289">
    <property type="entry name" value="TorD/DmsD_chaperones"/>
</dbReference>
<dbReference type="STRING" id="1603606.DSOUD_3336"/>
<dbReference type="PANTHER" id="PTHR34227">
    <property type="entry name" value="CHAPERONE PROTEIN YCDY"/>
    <property type="match status" value="1"/>
</dbReference>
<proteinExistence type="predicted"/>
<dbReference type="SUPFAM" id="SSF89155">
    <property type="entry name" value="TorD-like"/>
    <property type="match status" value="1"/>
</dbReference>